<evidence type="ECO:0000259" key="1">
    <source>
        <dbReference type="Pfam" id="PF01370"/>
    </source>
</evidence>
<proteinExistence type="predicted"/>
<dbReference type="Pfam" id="PF01370">
    <property type="entry name" value="Epimerase"/>
    <property type="match status" value="1"/>
</dbReference>
<protein>
    <submittedName>
        <fullName evidence="2">GDP-mannose 4,6-dehydratase</fullName>
        <ecNumber evidence="2">4.2.1.47</ecNumber>
    </submittedName>
</protein>
<dbReference type="InterPro" id="IPR036291">
    <property type="entry name" value="NAD(P)-bd_dom_sf"/>
</dbReference>
<dbReference type="PANTHER" id="PTHR43245">
    <property type="entry name" value="BIFUNCTIONAL POLYMYXIN RESISTANCE PROTEIN ARNA"/>
    <property type="match status" value="1"/>
</dbReference>
<feature type="domain" description="NAD-dependent epimerase/dehydratase" evidence="1">
    <location>
        <begin position="5"/>
        <end position="240"/>
    </location>
</feature>
<dbReference type="EC" id="4.2.1.47" evidence="2"/>
<name>A0AAE3FY24_9EURY</name>
<evidence type="ECO:0000313" key="2">
    <source>
        <dbReference type="EMBL" id="MCL9817477.1"/>
    </source>
</evidence>
<dbReference type="Gene3D" id="3.40.50.720">
    <property type="entry name" value="NAD(P)-binding Rossmann-like Domain"/>
    <property type="match status" value="1"/>
</dbReference>
<dbReference type="Gene3D" id="3.90.25.10">
    <property type="entry name" value="UDP-galactose 4-epimerase, domain 1"/>
    <property type="match status" value="1"/>
</dbReference>
<dbReference type="GO" id="GO:0008446">
    <property type="term" value="F:GDP-mannose 4,6-dehydratase activity"/>
    <property type="evidence" value="ECO:0007669"/>
    <property type="project" value="UniProtKB-EC"/>
</dbReference>
<sequence length="311" mass="33897">MKTSVITGVGGFIGSNLARELLDRGHHVRGIDNLSTGRRSNIEDLQDLDSFEFYERDLATDSVDDILSEVNYVFHQAAVPSVPRSVDDPLTTTEANCVGSTNLLISARDSNVESVVVASSSSVYGSGGQLPKHEEQAVNPESPYALSKYWTEKLAVQFSELYGLNTVALRYFNVFGPRQDPSSNYAAVIPKFTNMLLNGNQPPIYGDGEQSRDFTYIDNVIQANIKAAESGVGGEVFNIACGDRITVNELVEKLNDIIGTDIGPLYDDPRPGDVKHSHADISKAKSQIGYEPQVTVDQGLTQTVNYLQNSD</sequence>
<dbReference type="InterPro" id="IPR001509">
    <property type="entry name" value="Epimerase_deHydtase"/>
</dbReference>
<evidence type="ECO:0000313" key="3">
    <source>
        <dbReference type="Proteomes" id="UP001203207"/>
    </source>
</evidence>
<dbReference type="RefSeq" id="WP_250584618.1">
    <property type="nucleotide sequence ID" value="NZ_JAKRVX010000004.1"/>
</dbReference>
<reference evidence="2" key="1">
    <citation type="journal article" date="2022" name="Syst. Appl. Microbiol.">
        <title>Natronocalculus amylovorans gen. nov., sp. nov., and Natranaeroarchaeum aerophilus sp. nov., dominant culturable amylolytic natronoarchaea from hypersaline soda lakes in southwestern Siberia.</title>
        <authorList>
            <person name="Sorokin D.Y."/>
            <person name="Elcheninov A.G."/>
            <person name="Khizhniak T.V."/>
            <person name="Koenen M."/>
            <person name="Bale N.J."/>
            <person name="Damste J.S.S."/>
            <person name="Kublanov I.V."/>
        </authorList>
    </citation>
    <scope>NUCLEOTIDE SEQUENCE</scope>
    <source>
        <strain evidence="2">AArc-St2</strain>
    </source>
</reference>
<dbReference type="InterPro" id="IPR050177">
    <property type="entry name" value="Lipid_A_modif_metabolic_enz"/>
</dbReference>
<keyword evidence="2" id="KW-0456">Lyase</keyword>
<dbReference type="EMBL" id="JAKRVX010000004">
    <property type="protein sequence ID" value="MCL9817477.1"/>
    <property type="molecule type" value="Genomic_DNA"/>
</dbReference>
<accession>A0AAE3FY24</accession>
<dbReference type="PRINTS" id="PR01713">
    <property type="entry name" value="NUCEPIMERASE"/>
</dbReference>
<comment type="caution">
    <text evidence="2">The sequence shown here is derived from an EMBL/GenBank/DDBJ whole genome shotgun (WGS) entry which is preliminary data.</text>
</comment>
<gene>
    <name evidence="2" type="ORF">AArcSt2_11030</name>
</gene>
<reference evidence="2" key="2">
    <citation type="submission" date="2022-02" db="EMBL/GenBank/DDBJ databases">
        <authorList>
            <person name="Elcheninov A.G."/>
            <person name="Sorokin D.Y."/>
            <person name="Kublanov I.V."/>
        </authorList>
    </citation>
    <scope>NUCLEOTIDE SEQUENCE</scope>
    <source>
        <strain evidence="2">AArc-St2</strain>
    </source>
</reference>
<dbReference type="PANTHER" id="PTHR43245:SF13">
    <property type="entry name" value="UDP-D-APIOSE_UDP-D-XYLOSE SYNTHASE 2"/>
    <property type="match status" value="1"/>
</dbReference>
<dbReference type="Proteomes" id="UP001203207">
    <property type="component" value="Unassembled WGS sequence"/>
</dbReference>
<keyword evidence="3" id="KW-1185">Reference proteome</keyword>
<dbReference type="SUPFAM" id="SSF51735">
    <property type="entry name" value="NAD(P)-binding Rossmann-fold domains"/>
    <property type="match status" value="1"/>
</dbReference>
<dbReference type="AlphaFoldDB" id="A0AAE3FY24"/>
<organism evidence="2 3">
    <name type="scientific">Natronocalculus amylovorans</name>
    <dbReference type="NCBI Taxonomy" id="2917812"/>
    <lineage>
        <taxon>Archaea</taxon>
        <taxon>Methanobacteriati</taxon>
        <taxon>Methanobacteriota</taxon>
        <taxon>Stenosarchaea group</taxon>
        <taxon>Halobacteria</taxon>
        <taxon>Halobacteriales</taxon>
        <taxon>Haloferacaceae</taxon>
        <taxon>Natronocalculus</taxon>
    </lineage>
</organism>